<proteinExistence type="predicted"/>
<name>A0AC35U8N0_9BILA</name>
<sequence length="113" mass="13003">MIRVWVQLNQVDWPDRGVPASDYVFDVLSIVRGTIKPMVTHLRKLSTNLYTITMKPQLVDWPDRGVPASDYVFDVLSIVRGTIKPMVTHLRKLSTNLYTITMKPQLFEINSTN</sequence>
<protein>
    <submittedName>
        <fullName evidence="2">HORMA domain-containing protein</fullName>
    </submittedName>
</protein>
<reference evidence="2" key="1">
    <citation type="submission" date="2016-11" db="UniProtKB">
        <authorList>
            <consortium name="WormBaseParasite"/>
        </authorList>
    </citation>
    <scope>IDENTIFICATION</scope>
    <source>
        <strain evidence="2">KR3021</strain>
    </source>
</reference>
<evidence type="ECO:0000313" key="2">
    <source>
        <dbReference type="WBParaSite" id="RSKR_0000900350.1"/>
    </source>
</evidence>
<evidence type="ECO:0000313" key="1">
    <source>
        <dbReference type="Proteomes" id="UP000095286"/>
    </source>
</evidence>
<dbReference type="WBParaSite" id="RSKR_0000900350.1">
    <property type="protein sequence ID" value="RSKR_0000900350.1"/>
    <property type="gene ID" value="RSKR_0000900350"/>
</dbReference>
<organism evidence="1 2">
    <name type="scientific">Rhabditophanes sp. KR3021</name>
    <dbReference type="NCBI Taxonomy" id="114890"/>
    <lineage>
        <taxon>Eukaryota</taxon>
        <taxon>Metazoa</taxon>
        <taxon>Ecdysozoa</taxon>
        <taxon>Nematoda</taxon>
        <taxon>Chromadorea</taxon>
        <taxon>Rhabditida</taxon>
        <taxon>Tylenchina</taxon>
        <taxon>Panagrolaimomorpha</taxon>
        <taxon>Strongyloidoidea</taxon>
        <taxon>Alloionematidae</taxon>
        <taxon>Rhabditophanes</taxon>
    </lineage>
</organism>
<accession>A0AC35U8N0</accession>
<dbReference type="Proteomes" id="UP000095286">
    <property type="component" value="Unplaced"/>
</dbReference>